<sequence length="273" mass="31846">MIRLLTQADEKMILEYLKRNEIATSFLYANIIEFGIDNIRDTRRCADYYGFFDGEVLKGILPFYNLGSCIPHYEDDEAIPLFAELMKDRKFEFLLGMSKVIKPLYEKIKGHKEIWEYDESYYFINKAFKPFILDEINFINVNEINSEDIVDFIVDARANGFNQTVTREDIRETLAQRGKEEEFIIAEKNNKMVAQACVQVYTHRTNQIGSVYTIKEERGKGYCKAIVSQMCTRIIARGKVPTLSVKKNNIPAVKAYTTLGFEYYDDYLIVRLN</sequence>
<dbReference type="RefSeq" id="WP_050356102.1">
    <property type="nucleotide sequence ID" value="NZ_LGSS01000015.1"/>
</dbReference>
<dbReference type="Gene3D" id="3.40.630.30">
    <property type="match status" value="1"/>
</dbReference>
<accession>A0A0L0W7L8</accession>
<dbReference type="Pfam" id="PF08445">
    <property type="entry name" value="FR47"/>
    <property type="match status" value="1"/>
</dbReference>
<dbReference type="InterPro" id="IPR013653">
    <property type="entry name" value="GCN5-like_dom"/>
</dbReference>
<proteinExistence type="predicted"/>
<dbReference type="EMBL" id="LGSS01000015">
    <property type="protein sequence ID" value="KNF07514.1"/>
    <property type="molecule type" value="Genomic_DNA"/>
</dbReference>
<dbReference type="InterPro" id="IPR000182">
    <property type="entry name" value="GNAT_dom"/>
</dbReference>
<gene>
    <name evidence="2" type="ORF">CLPU_15c00080</name>
</gene>
<evidence type="ECO:0000313" key="2">
    <source>
        <dbReference type="EMBL" id="KNF07514.1"/>
    </source>
</evidence>
<evidence type="ECO:0000313" key="3">
    <source>
        <dbReference type="Proteomes" id="UP000037267"/>
    </source>
</evidence>
<dbReference type="InterPro" id="IPR016181">
    <property type="entry name" value="Acyl_CoA_acyltransferase"/>
</dbReference>
<dbReference type="OrthoDB" id="248489at2"/>
<comment type="caution">
    <text evidence="2">The sequence shown here is derived from an EMBL/GenBank/DDBJ whole genome shotgun (WGS) entry which is preliminary data.</text>
</comment>
<dbReference type="SUPFAM" id="SSF55729">
    <property type="entry name" value="Acyl-CoA N-acyltransferases (Nat)"/>
    <property type="match status" value="1"/>
</dbReference>
<reference evidence="3" key="1">
    <citation type="submission" date="2015-07" db="EMBL/GenBank/DDBJ databases">
        <title>Draft genome sequence of the purine-degrading Gottschalkia purinilyticum DSM 1384 (formerly Clostridium purinilyticum).</title>
        <authorList>
            <person name="Poehlein A."/>
            <person name="Schiel-Bengelsdorf B."/>
            <person name="Bengelsdorf F.R."/>
            <person name="Daniel R."/>
            <person name="Duerre P."/>
        </authorList>
    </citation>
    <scope>NUCLEOTIDE SEQUENCE [LARGE SCALE GENOMIC DNA]</scope>
    <source>
        <strain evidence="3">DSM 1384</strain>
    </source>
</reference>
<dbReference type="STRING" id="1503.CLPU_15c00080"/>
<name>A0A0L0W7L8_GOTPU</name>
<keyword evidence="3" id="KW-1185">Reference proteome</keyword>
<evidence type="ECO:0000259" key="1">
    <source>
        <dbReference type="PROSITE" id="PS51186"/>
    </source>
</evidence>
<organism evidence="2 3">
    <name type="scientific">Gottschalkia purinilytica</name>
    <name type="common">Clostridium purinilyticum</name>
    <dbReference type="NCBI Taxonomy" id="1503"/>
    <lineage>
        <taxon>Bacteria</taxon>
        <taxon>Bacillati</taxon>
        <taxon>Bacillota</taxon>
        <taxon>Tissierellia</taxon>
        <taxon>Tissierellales</taxon>
        <taxon>Gottschalkiaceae</taxon>
        <taxon>Gottschalkia</taxon>
    </lineage>
</organism>
<dbReference type="AlphaFoldDB" id="A0A0L0W7L8"/>
<dbReference type="GO" id="GO:0016747">
    <property type="term" value="F:acyltransferase activity, transferring groups other than amino-acyl groups"/>
    <property type="evidence" value="ECO:0007669"/>
    <property type="project" value="InterPro"/>
</dbReference>
<dbReference type="Proteomes" id="UP000037267">
    <property type="component" value="Unassembled WGS sequence"/>
</dbReference>
<feature type="domain" description="N-acetyltransferase" evidence="1">
    <location>
        <begin position="136"/>
        <end position="273"/>
    </location>
</feature>
<dbReference type="PROSITE" id="PS51186">
    <property type="entry name" value="GNAT"/>
    <property type="match status" value="1"/>
</dbReference>
<keyword evidence="2" id="KW-0808">Transferase</keyword>
<protein>
    <submittedName>
        <fullName evidence="2">Putative acetyltransferase</fullName>
    </submittedName>
</protein>